<dbReference type="SUPFAM" id="SSF53474">
    <property type="entry name" value="alpha/beta-Hydrolases"/>
    <property type="match status" value="1"/>
</dbReference>
<dbReference type="RefSeq" id="XP_008279316.1">
    <property type="nucleotide sequence ID" value="XM_008281094.1"/>
</dbReference>
<reference evidence="13" key="2">
    <citation type="submission" date="2025-04" db="UniProtKB">
        <authorList>
            <consortium name="RefSeq"/>
        </authorList>
    </citation>
    <scope>IDENTIFICATION</scope>
</reference>
<feature type="signal peptide" evidence="10">
    <location>
        <begin position="1"/>
        <end position="20"/>
    </location>
</feature>
<dbReference type="AlphaFoldDB" id="A0A3B5ASC0"/>
<dbReference type="FunFam" id="3.40.50.1820:FF:000037">
    <property type="entry name" value="Lysosomal thioesterase PPT2 homolog"/>
    <property type="match status" value="1"/>
</dbReference>
<feature type="chain" id="PRO_5044591981" description="palmitoyl-CoA hydrolase" evidence="10">
    <location>
        <begin position="21"/>
        <end position="292"/>
    </location>
</feature>
<evidence type="ECO:0000256" key="10">
    <source>
        <dbReference type="SAM" id="SignalP"/>
    </source>
</evidence>
<keyword evidence="12" id="KW-1185">Reference proteome</keyword>
<dbReference type="GeneID" id="103356799"/>
<gene>
    <name evidence="13" type="primary">LOC103356799</name>
</gene>
<comment type="subcellular location">
    <subcellularLocation>
        <location evidence="1">Lysosome</location>
    </subcellularLocation>
</comment>
<evidence type="ECO:0000313" key="11">
    <source>
        <dbReference type="Ensembl" id="ENSSPAP00000016427.1"/>
    </source>
</evidence>
<sequence length="292" mass="33373">MMKTLQVLQGSLLLLLLVAGVCIDGYKPVVIVHGLFDGPKQFDMLSQYIRKAHPGTEVTTISMFNNKTSLMSLWWQVLRFRRALTSIMQKAADGVHLLCFSQGGVICRALLSTIPNHNVHTFIALSSPLAGQYGATEYLRQVFPKYLKKTVYLACYKKSGQLISICNYWKDPHQRSLYLQYSNFLPLLDGEKPHKDMKAWRKNFLRIQKLVLIGGPDDGVITPWQSSHFGFFDSSENVVEMRDQWFYKEDTFGLQTLDVRGDVALCARAGVKHTHWHSDYSVFSSCIEKWLI</sequence>
<dbReference type="STRING" id="144197.ENSSPAP00000016427"/>
<dbReference type="PANTHER" id="PTHR11247">
    <property type="entry name" value="PALMITOYL-PROTEIN THIOESTERASE/DOLICHYLDIPHOSPHATASE 1"/>
    <property type="match status" value="1"/>
</dbReference>
<evidence type="ECO:0000313" key="12">
    <source>
        <dbReference type="Proteomes" id="UP000694891"/>
    </source>
</evidence>
<dbReference type="InterPro" id="IPR029058">
    <property type="entry name" value="AB_hydrolase_fold"/>
</dbReference>
<accession>A0A3B5ASC0</accession>
<evidence type="ECO:0000256" key="1">
    <source>
        <dbReference type="ARBA" id="ARBA00004371"/>
    </source>
</evidence>
<dbReference type="Ensembl" id="ENSSPAT00000016690.1">
    <property type="protein sequence ID" value="ENSSPAP00000016427.1"/>
    <property type="gene ID" value="ENSSPAG00000012385.1"/>
</dbReference>
<evidence type="ECO:0000256" key="3">
    <source>
        <dbReference type="ARBA" id="ARBA00022729"/>
    </source>
</evidence>
<name>A0A3B5ASC0_9TELE</name>
<organism evidence="11">
    <name type="scientific">Stegastes partitus</name>
    <name type="common">bicolor damselfish</name>
    <dbReference type="NCBI Taxonomy" id="144197"/>
    <lineage>
        <taxon>Eukaryota</taxon>
        <taxon>Metazoa</taxon>
        <taxon>Chordata</taxon>
        <taxon>Craniata</taxon>
        <taxon>Vertebrata</taxon>
        <taxon>Euteleostomi</taxon>
        <taxon>Actinopterygii</taxon>
        <taxon>Neopterygii</taxon>
        <taxon>Teleostei</taxon>
        <taxon>Neoteleostei</taxon>
        <taxon>Acanthomorphata</taxon>
        <taxon>Ovalentaria</taxon>
        <taxon>Pomacentridae</taxon>
        <taxon>Stegastes</taxon>
    </lineage>
</organism>
<dbReference type="PANTHER" id="PTHR11247:SF71">
    <property type="entry name" value="ZGC:66024"/>
    <property type="match status" value="1"/>
</dbReference>
<protein>
    <recommendedName>
        <fullName evidence="7">palmitoyl-CoA hydrolase</fullName>
        <ecNumber evidence="7">3.1.2.2</ecNumber>
    </recommendedName>
</protein>
<dbReference type="GO" id="GO:0098599">
    <property type="term" value="F:palmitoyl hydrolase activity"/>
    <property type="evidence" value="ECO:0007669"/>
    <property type="project" value="UniProtKB-ARBA"/>
</dbReference>
<evidence type="ECO:0000256" key="9">
    <source>
        <dbReference type="ARBA" id="ARBA00093353"/>
    </source>
</evidence>
<evidence type="ECO:0000256" key="8">
    <source>
        <dbReference type="ARBA" id="ARBA00093223"/>
    </source>
</evidence>
<evidence type="ECO:0000256" key="6">
    <source>
        <dbReference type="ARBA" id="ARBA00023228"/>
    </source>
</evidence>
<comment type="function">
    <text evidence="9">Catalyzes the cleavage of thioester bonds from S-palmitoyl-CoA or S-palmitoyl-N-acetylcysteamine (unbranched structures) but does not have activity against palmitoylcysteine or palmitoylated proteins, branched structures or bulky head groups. Conversely, hydrolyzes both long and short chain fatty acyl-CoA substrate.</text>
</comment>
<keyword evidence="5" id="KW-0325">Glycoprotein</keyword>
<dbReference type="Gene3D" id="3.40.50.1820">
    <property type="entry name" value="alpha/beta hydrolase"/>
    <property type="match status" value="1"/>
</dbReference>
<evidence type="ECO:0000256" key="4">
    <source>
        <dbReference type="ARBA" id="ARBA00022801"/>
    </source>
</evidence>
<keyword evidence="4" id="KW-0378">Hydrolase</keyword>
<evidence type="ECO:0000256" key="2">
    <source>
        <dbReference type="ARBA" id="ARBA00010758"/>
    </source>
</evidence>
<reference evidence="11" key="1">
    <citation type="submission" date="2023-09" db="UniProtKB">
        <authorList>
            <consortium name="Ensembl"/>
        </authorList>
    </citation>
    <scope>IDENTIFICATION</scope>
</reference>
<evidence type="ECO:0000256" key="7">
    <source>
        <dbReference type="ARBA" id="ARBA00038848"/>
    </source>
</evidence>
<keyword evidence="6" id="KW-0458">Lysosome</keyword>
<evidence type="ECO:0000313" key="13">
    <source>
        <dbReference type="RefSeq" id="XP_008279316.1"/>
    </source>
</evidence>
<dbReference type="OrthoDB" id="155976at2759"/>
<dbReference type="Proteomes" id="UP000694891">
    <property type="component" value="Unplaced"/>
</dbReference>
<dbReference type="EC" id="3.1.2.2" evidence="7"/>
<dbReference type="GeneTree" id="ENSGT00940000155779"/>
<dbReference type="Pfam" id="PF02089">
    <property type="entry name" value="Palm_thioest"/>
    <property type="match status" value="1"/>
</dbReference>
<comment type="catalytic activity">
    <reaction evidence="8">
        <text>S-hexadecanoyl-N-acetylcysteamine + H2O = N-acetylcysteamine + hexadecanoate + H(+)</text>
        <dbReference type="Rhea" id="RHEA:84099"/>
        <dbReference type="ChEBI" id="CHEBI:7896"/>
        <dbReference type="ChEBI" id="CHEBI:15377"/>
        <dbReference type="ChEBI" id="CHEBI:15378"/>
        <dbReference type="ChEBI" id="CHEBI:74410"/>
        <dbReference type="ChEBI" id="CHEBI:233601"/>
    </reaction>
</comment>
<keyword evidence="3 10" id="KW-0732">Signal</keyword>
<dbReference type="GO" id="GO:0005764">
    <property type="term" value="C:lysosome"/>
    <property type="evidence" value="ECO:0007669"/>
    <property type="project" value="UniProtKB-SubCell"/>
</dbReference>
<evidence type="ECO:0000256" key="5">
    <source>
        <dbReference type="ARBA" id="ARBA00023180"/>
    </source>
</evidence>
<dbReference type="GO" id="GO:0016790">
    <property type="term" value="F:thiolester hydrolase activity"/>
    <property type="evidence" value="ECO:0007669"/>
    <property type="project" value="UniProtKB-ARBA"/>
</dbReference>
<comment type="similarity">
    <text evidence="2">Belongs to the palmitoyl-protein thioesterase family.</text>
</comment>
<proteinExistence type="inferred from homology"/>